<accession>A0A4U5M098</accession>
<evidence type="ECO:0008006" key="4">
    <source>
        <dbReference type="Google" id="ProtNLM"/>
    </source>
</evidence>
<reference evidence="2 3" key="2">
    <citation type="journal article" date="2019" name="G3 (Bethesda)">
        <title>Hybrid Assembly of the Genome of the Entomopathogenic Nematode Steinernema carpocapsae Identifies the X-Chromosome.</title>
        <authorList>
            <person name="Serra L."/>
            <person name="Macchietto M."/>
            <person name="Macias-Munoz A."/>
            <person name="McGill C.J."/>
            <person name="Rodriguez I.M."/>
            <person name="Rodriguez B."/>
            <person name="Murad R."/>
            <person name="Mortazavi A."/>
        </authorList>
    </citation>
    <scope>NUCLEOTIDE SEQUENCE [LARGE SCALE GENOMIC DNA]</scope>
    <source>
        <strain evidence="2 3">ALL</strain>
    </source>
</reference>
<keyword evidence="1" id="KW-0732">Signal</keyword>
<protein>
    <recommendedName>
        <fullName evidence="4">ShKT domain-containing protein</fullName>
    </recommendedName>
</protein>
<dbReference type="STRING" id="34508.A0A4U5M098"/>
<comment type="caution">
    <text evidence="2">The sequence shown here is derived from an EMBL/GenBank/DDBJ whole genome shotgun (WGS) entry which is preliminary data.</text>
</comment>
<dbReference type="Proteomes" id="UP000298663">
    <property type="component" value="Unassembled WGS sequence"/>
</dbReference>
<name>A0A4U5M098_STECR</name>
<evidence type="ECO:0000313" key="2">
    <source>
        <dbReference type="EMBL" id="TKR62037.1"/>
    </source>
</evidence>
<sequence length="145" mass="16598">MANIRLLFVSLALFSVVHLLPLDQASLPCKYYEEAEEKCQCGQNEYLIGFGKKWCNLLTQPELLKTFTKPGLKTVLCIRDCLINMTEKHIRESPLPFSSEQCKNLNQTEFDVFHPICYRGCGFCDLSVADVGEMLYNRMGGRFCK</sequence>
<keyword evidence="3" id="KW-1185">Reference proteome</keyword>
<gene>
    <name evidence="2" type="ORF">L596_026050</name>
</gene>
<organism evidence="2 3">
    <name type="scientific">Steinernema carpocapsae</name>
    <name type="common">Entomopathogenic nematode</name>
    <dbReference type="NCBI Taxonomy" id="34508"/>
    <lineage>
        <taxon>Eukaryota</taxon>
        <taxon>Metazoa</taxon>
        <taxon>Ecdysozoa</taxon>
        <taxon>Nematoda</taxon>
        <taxon>Chromadorea</taxon>
        <taxon>Rhabditida</taxon>
        <taxon>Tylenchina</taxon>
        <taxon>Panagrolaimomorpha</taxon>
        <taxon>Strongyloidoidea</taxon>
        <taxon>Steinernematidae</taxon>
        <taxon>Steinernema</taxon>
    </lineage>
</organism>
<dbReference type="AlphaFoldDB" id="A0A4U5M098"/>
<feature type="chain" id="PRO_5020411682" description="ShKT domain-containing protein" evidence="1">
    <location>
        <begin position="20"/>
        <end position="145"/>
    </location>
</feature>
<proteinExistence type="predicted"/>
<feature type="signal peptide" evidence="1">
    <location>
        <begin position="1"/>
        <end position="19"/>
    </location>
</feature>
<evidence type="ECO:0000256" key="1">
    <source>
        <dbReference type="SAM" id="SignalP"/>
    </source>
</evidence>
<reference evidence="2 3" key="1">
    <citation type="journal article" date="2015" name="Genome Biol.">
        <title>Comparative genomics of Steinernema reveals deeply conserved gene regulatory networks.</title>
        <authorList>
            <person name="Dillman A.R."/>
            <person name="Macchietto M."/>
            <person name="Porter C.F."/>
            <person name="Rogers A."/>
            <person name="Williams B."/>
            <person name="Antoshechkin I."/>
            <person name="Lee M.M."/>
            <person name="Goodwin Z."/>
            <person name="Lu X."/>
            <person name="Lewis E.E."/>
            <person name="Goodrich-Blair H."/>
            <person name="Stock S.P."/>
            <person name="Adams B.J."/>
            <person name="Sternberg P.W."/>
            <person name="Mortazavi A."/>
        </authorList>
    </citation>
    <scope>NUCLEOTIDE SEQUENCE [LARGE SCALE GENOMIC DNA]</scope>
    <source>
        <strain evidence="2 3">ALL</strain>
    </source>
</reference>
<dbReference type="EMBL" id="AZBU02000010">
    <property type="protein sequence ID" value="TKR62037.1"/>
    <property type="molecule type" value="Genomic_DNA"/>
</dbReference>
<evidence type="ECO:0000313" key="3">
    <source>
        <dbReference type="Proteomes" id="UP000298663"/>
    </source>
</evidence>